<sequence length="190" mass="22440">MSSQNRELTKYNILEYLKNNFKIWTSGNEKIDKFIQERQLKIDEYDTIIEWISYNQLDKIKETVKNGHITVYSAIWKDGPLYYDNLCEKYTRNSNKEVALKYFYNSQNSIDSLINELKIGSHNDIIFKRIPYNQYDEIKEIESLQNPDSELLNEVKAYIINNDGGILMTYEISQNSDTKNYIIVLQYAAG</sequence>
<evidence type="ECO:0000313" key="1">
    <source>
        <dbReference type="EMBL" id="GES83275.1"/>
    </source>
</evidence>
<accession>A0A8H3LBD4</accession>
<reference evidence="1" key="1">
    <citation type="submission" date="2019-10" db="EMBL/GenBank/DDBJ databases">
        <title>Conservation and host-specific expression of non-tandemly repeated heterogenous ribosome RNA gene in arbuscular mycorrhizal fungi.</title>
        <authorList>
            <person name="Maeda T."/>
            <person name="Kobayashi Y."/>
            <person name="Nakagawa T."/>
            <person name="Ezawa T."/>
            <person name="Yamaguchi K."/>
            <person name="Bino T."/>
            <person name="Nishimoto Y."/>
            <person name="Shigenobu S."/>
            <person name="Kawaguchi M."/>
        </authorList>
    </citation>
    <scope>NUCLEOTIDE SEQUENCE</scope>
    <source>
        <strain evidence="1">HR1</strain>
    </source>
</reference>
<comment type="caution">
    <text evidence="1">The sequence shown here is derived from an EMBL/GenBank/DDBJ whole genome shotgun (WGS) entry which is preliminary data.</text>
</comment>
<keyword evidence="1" id="KW-0808">Transferase</keyword>
<protein>
    <submittedName>
        <fullName evidence="1">Kinase-like domain-containing protein</fullName>
    </submittedName>
</protein>
<proteinExistence type="predicted"/>
<dbReference type="AlphaFoldDB" id="A0A8H3LBD4"/>
<dbReference type="OrthoDB" id="2405782at2759"/>
<gene>
    <name evidence="1" type="ORF">RCL2_001043400</name>
</gene>
<dbReference type="EMBL" id="BLAL01000068">
    <property type="protein sequence ID" value="GES83275.1"/>
    <property type="molecule type" value="Genomic_DNA"/>
</dbReference>
<organism evidence="1 2">
    <name type="scientific">Rhizophagus clarus</name>
    <dbReference type="NCBI Taxonomy" id="94130"/>
    <lineage>
        <taxon>Eukaryota</taxon>
        <taxon>Fungi</taxon>
        <taxon>Fungi incertae sedis</taxon>
        <taxon>Mucoromycota</taxon>
        <taxon>Glomeromycotina</taxon>
        <taxon>Glomeromycetes</taxon>
        <taxon>Glomerales</taxon>
        <taxon>Glomeraceae</taxon>
        <taxon>Rhizophagus</taxon>
    </lineage>
</organism>
<keyword evidence="1" id="KW-0418">Kinase</keyword>
<dbReference type="Proteomes" id="UP000615446">
    <property type="component" value="Unassembled WGS sequence"/>
</dbReference>
<dbReference type="GO" id="GO:0016301">
    <property type="term" value="F:kinase activity"/>
    <property type="evidence" value="ECO:0007669"/>
    <property type="project" value="UniProtKB-KW"/>
</dbReference>
<evidence type="ECO:0000313" key="2">
    <source>
        <dbReference type="Proteomes" id="UP000615446"/>
    </source>
</evidence>
<name>A0A8H3LBD4_9GLOM</name>